<feature type="compositionally biased region" description="Basic and acidic residues" evidence="1">
    <location>
        <begin position="133"/>
        <end position="155"/>
    </location>
</feature>
<dbReference type="Proteomes" id="UP001285908">
    <property type="component" value="Unassembled WGS sequence"/>
</dbReference>
<accession>A0AAJ0MTA5</accession>
<feature type="compositionally biased region" description="Acidic residues" evidence="1">
    <location>
        <begin position="159"/>
        <end position="173"/>
    </location>
</feature>
<feature type="compositionally biased region" description="Low complexity" evidence="1">
    <location>
        <begin position="17"/>
        <end position="32"/>
    </location>
</feature>
<feature type="compositionally biased region" description="Acidic residues" evidence="1">
    <location>
        <begin position="231"/>
        <end position="244"/>
    </location>
</feature>
<dbReference type="InterPro" id="IPR013268">
    <property type="entry name" value="UTP16"/>
</dbReference>
<evidence type="ECO:0000313" key="2">
    <source>
        <dbReference type="EMBL" id="KAK3495191.1"/>
    </source>
</evidence>
<evidence type="ECO:0000313" key="3">
    <source>
        <dbReference type="Proteomes" id="UP001285908"/>
    </source>
</evidence>
<feature type="compositionally biased region" description="Basic residues" evidence="1">
    <location>
        <begin position="33"/>
        <end position="44"/>
    </location>
</feature>
<reference evidence="2 3" key="1">
    <citation type="journal article" date="2023" name="Mol. Phylogenet. Evol.">
        <title>Genome-scale phylogeny and comparative genomics of the fungal order Sordariales.</title>
        <authorList>
            <person name="Hensen N."/>
            <person name="Bonometti L."/>
            <person name="Westerberg I."/>
            <person name="Brannstrom I.O."/>
            <person name="Guillou S."/>
            <person name="Cros-Aarteil S."/>
            <person name="Calhoun S."/>
            <person name="Haridas S."/>
            <person name="Kuo A."/>
            <person name="Mondo S."/>
            <person name="Pangilinan J."/>
            <person name="Riley R."/>
            <person name="LaButti K."/>
            <person name="Andreopoulos B."/>
            <person name="Lipzen A."/>
            <person name="Chen C."/>
            <person name="Yan M."/>
            <person name="Daum C."/>
            <person name="Ng V."/>
            <person name="Clum A."/>
            <person name="Steindorff A."/>
            <person name="Ohm R.A."/>
            <person name="Martin F."/>
            <person name="Silar P."/>
            <person name="Natvig D.O."/>
            <person name="Lalanne C."/>
            <person name="Gautier V."/>
            <person name="Ament-Velasquez S.L."/>
            <person name="Kruys A."/>
            <person name="Hutchinson M.I."/>
            <person name="Powell A.J."/>
            <person name="Barry K."/>
            <person name="Miller A.N."/>
            <person name="Grigoriev I.V."/>
            <person name="Debuchy R."/>
            <person name="Gladieux P."/>
            <person name="Hiltunen Thoren M."/>
            <person name="Johannesson H."/>
        </authorList>
    </citation>
    <scope>NUCLEOTIDE SEQUENCE [LARGE SCALE GENOMIC DNA]</scope>
    <source>
        <strain evidence="2 3">FGSC 10403</strain>
    </source>
</reference>
<dbReference type="GeneID" id="87874716"/>
<evidence type="ECO:0000256" key="1">
    <source>
        <dbReference type="SAM" id="MobiDB-lite"/>
    </source>
</evidence>
<feature type="compositionally biased region" description="Polar residues" evidence="1">
    <location>
        <begin position="104"/>
        <end position="115"/>
    </location>
</feature>
<feature type="region of interest" description="Disordered" evidence="1">
    <location>
        <begin position="1"/>
        <end position="303"/>
    </location>
</feature>
<organism evidence="2 3">
    <name type="scientific">Neurospora hispaniola</name>
    <dbReference type="NCBI Taxonomy" id="588809"/>
    <lineage>
        <taxon>Eukaryota</taxon>
        <taxon>Fungi</taxon>
        <taxon>Dikarya</taxon>
        <taxon>Ascomycota</taxon>
        <taxon>Pezizomycotina</taxon>
        <taxon>Sordariomycetes</taxon>
        <taxon>Sordariomycetidae</taxon>
        <taxon>Sordariales</taxon>
        <taxon>Sordariaceae</taxon>
        <taxon>Neurospora</taxon>
    </lineage>
</organism>
<feature type="compositionally biased region" description="Basic and acidic residues" evidence="1">
    <location>
        <begin position="274"/>
        <end position="301"/>
    </location>
</feature>
<dbReference type="EMBL" id="JAULSX010000003">
    <property type="protein sequence ID" value="KAK3495191.1"/>
    <property type="molecule type" value="Genomic_DNA"/>
</dbReference>
<proteinExistence type="predicted"/>
<dbReference type="AlphaFoldDB" id="A0AAJ0MTA5"/>
<dbReference type="GO" id="GO:0006364">
    <property type="term" value="P:rRNA processing"/>
    <property type="evidence" value="ECO:0007669"/>
    <property type="project" value="InterPro"/>
</dbReference>
<keyword evidence="3" id="KW-1185">Reference proteome</keyword>
<feature type="compositionally biased region" description="Basic and acidic residues" evidence="1">
    <location>
        <begin position="202"/>
        <end position="219"/>
    </location>
</feature>
<gene>
    <name evidence="2" type="ORF">B0T23DRAFT_378397</name>
</gene>
<comment type="caution">
    <text evidence="2">The sequence shown here is derived from an EMBL/GenBank/DDBJ whole genome shotgun (WGS) entry which is preliminary data.</text>
</comment>
<sequence>MAPRTRGQVARENSPEKAAAATPAKAPRATKAAAKKNTPRKTALKRAAEIVETEQVEVESTVQTPLKESSTESSVSARSIKRVEIEIPIPTSTAKAQDPDTTMEGESQLFQTPTEQPRGKRITFDDSEQEEFVTPREAPDVNPLEERLNEKKKEQQGQSEEDSEEEDSDDEAPEAVSTHAAQAKSLEAEKAAQKAAEQQAAAEKKRRQERDAILKEQAKSKKRAAKKVEQPSEDEAESESEEDAAGALAEKRKREIPKLLPLELLESDDEDDEIPRRSDSAEGAKRRKVVREAKGPKDEKVGSTVFRVVPNNTNQSLAPKVKRQALNLKETLLLRNRKPQVKGGFFRR</sequence>
<dbReference type="Pfam" id="PF08297">
    <property type="entry name" value="U3_snoRNA_assoc"/>
    <property type="match status" value="1"/>
</dbReference>
<protein>
    <submittedName>
        <fullName evidence="2">Uncharacterized protein</fullName>
    </submittedName>
</protein>
<dbReference type="RefSeq" id="XP_062694620.1">
    <property type="nucleotide sequence ID" value="XM_062837094.1"/>
</dbReference>
<dbReference type="GO" id="GO:0030515">
    <property type="term" value="F:snoRNA binding"/>
    <property type="evidence" value="ECO:0007669"/>
    <property type="project" value="InterPro"/>
</dbReference>
<name>A0AAJ0MTA5_9PEZI</name>